<dbReference type="GO" id="GO:0005524">
    <property type="term" value="F:ATP binding"/>
    <property type="evidence" value="ECO:0007669"/>
    <property type="project" value="UniProtKB-KW"/>
</dbReference>
<evidence type="ECO:0000259" key="8">
    <source>
        <dbReference type="PROSITE" id="PS50893"/>
    </source>
</evidence>
<dbReference type="GO" id="GO:0016887">
    <property type="term" value="F:ATP hydrolysis activity"/>
    <property type="evidence" value="ECO:0007669"/>
    <property type="project" value="InterPro"/>
</dbReference>
<dbReference type="SUPFAM" id="SSF52540">
    <property type="entry name" value="P-loop containing nucleoside triphosphate hydrolases"/>
    <property type="match status" value="1"/>
</dbReference>
<feature type="transmembrane region" description="Helical" evidence="7">
    <location>
        <begin position="82"/>
        <end position="102"/>
    </location>
</feature>
<sequence>MNLFSLFERFTNPLPEQAAGTPPDNLVAFARQTIRGFEKPLLALGALTIFLAILEVTLFNFLGDLVDWLGTRSRDTFLQDEGGTLIGISLLVLVALPIAVLLHSMLFHQTLFINHGISVTWSLHRSLLEQSWSFFQNEFAGRLATRVAQTSEAIRESVLKLMDVLLYVCVYLTGMAALVFSADWRLSLPLLGWFVLYTLLLKRQLPELSRRAKDQAEAHSGLMGHLVDSYTNFTTLRLFSDSARETKDTRAVMQRFLDAVYPLMRHITRLNVGLWWLNALLIFSTGALSIYLWMNESIGTGAIAIAVALTLRIKSMSQFIMWEVSNLARNLGTVQDGIRAMSRPLEILDDSNAQALELNAGQIEIEQLRFAYPEQPPLFDGLDLQIRAGEKVGIIGRSGAGKSTLIHLLLRLHDPESGCIRIDEQRIDQVTQASLRRNIGVVTQDTSLLHRSIRDNLLYGRPDADESKMREAARMTRIDEFIESLPDGYDTLVGERGVKLSGGQRQRIAIARVLIKDAPILILDEATSALDSEVETDIQRNLDQLMQGKTVVAIAHRLSTIAAMDRLIVMDAGRIIEQGTHQQLLEQGGLYAKLWSHQSGGFLPD</sequence>
<keyword evidence="4 10" id="KW-0067">ATP-binding</keyword>
<feature type="transmembrane region" description="Helical" evidence="7">
    <location>
        <begin position="41"/>
        <end position="62"/>
    </location>
</feature>
<dbReference type="EMBL" id="FNVQ01000001">
    <property type="protein sequence ID" value="SEG24286.1"/>
    <property type="molecule type" value="Genomic_DNA"/>
</dbReference>
<evidence type="ECO:0000256" key="2">
    <source>
        <dbReference type="ARBA" id="ARBA00022692"/>
    </source>
</evidence>
<dbReference type="Pfam" id="PF00005">
    <property type="entry name" value="ABC_tran"/>
    <property type="match status" value="1"/>
</dbReference>
<keyword evidence="2 7" id="KW-0812">Transmembrane</keyword>
<dbReference type="InterPro" id="IPR017871">
    <property type="entry name" value="ABC_transporter-like_CS"/>
</dbReference>
<dbReference type="InterPro" id="IPR027417">
    <property type="entry name" value="P-loop_NTPase"/>
</dbReference>
<keyword evidence="11" id="KW-1185">Reference proteome</keyword>
<evidence type="ECO:0000256" key="4">
    <source>
        <dbReference type="ARBA" id="ARBA00022840"/>
    </source>
</evidence>
<dbReference type="Proteomes" id="UP000236745">
    <property type="component" value="Unassembled WGS sequence"/>
</dbReference>
<evidence type="ECO:0000313" key="10">
    <source>
        <dbReference type="EMBL" id="SEG24286.1"/>
    </source>
</evidence>
<evidence type="ECO:0000256" key="7">
    <source>
        <dbReference type="SAM" id="Phobius"/>
    </source>
</evidence>
<dbReference type="Gene3D" id="1.20.1560.10">
    <property type="entry name" value="ABC transporter type 1, transmembrane domain"/>
    <property type="match status" value="1"/>
</dbReference>
<evidence type="ECO:0000256" key="1">
    <source>
        <dbReference type="ARBA" id="ARBA00004651"/>
    </source>
</evidence>
<comment type="subcellular location">
    <subcellularLocation>
        <location evidence="1">Cell membrane</location>
        <topology evidence="1">Multi-pass membrane protein</topology>
    </subcellularLocation>
</comment>
<dbReference type="GO" id="GO:0005886">
    <property type="term" value="C:plasma membrane"/>
    <property type="evidence" value="ECO:0007669"/>
    <property type="project" value="UniProtKB-SubCell"/>
</dbReference>
<dbReference type="PANTHER" id="PTHR24221">
    <property type="entry name" value="ATP-BINDING CASSETTE SUB-FAMILY B"/>
    <property type="match status" value="1"/>
</dbReference>
<dbReference type="AlphaFoldDB" id="A0A1H5YLN5"/>
<evidence type="ECO:0000256" key="6">
    <source>
        <dbReference type="ARBA" id="ARBA00023136"/>
    </source>
</evidence>
<protein>
    <submittedName>
        <fullName evidence="10">ATP-binding cassette, subfamily B, multidrug efflux pump</fullName>
    </submittedName>
</protein>
<evidence type="ECO:0000256" key="5">
    <source>
        <dbReference type="ARBA" id="ARBA00022989"/>
    </source>
</evidence>
<dbReference type="GO" id="GO:0034040">
    <property type="term" value="F:ATPase-coupled lipid transmembrane transporter activity"/>
    <property type="evidence" value="ECO:0007669"/>
    <property type="project" value="TreeGrafter"/>
</dbReference>
<dbReference type="SMART" id="SM00382">
    <property type="entry name" value="AAA"/>
    <property type="match status" value="1"/>
</dbReference>
<dbReference type="FunFam" id="3.40.50.300:FF:000218">
    <property type="entry name" value="Multidrug ABC transporter ATP-binding protein"/>
    <property type="match status" value="1"/>
</dbReference>
<dbReference type="InterPro" id="IPR011527">
    <property type="entry name" value="ABC1_TM_dom"/>
</dbReference>
<name>A0A1H5YLN5_9GAMM</name>
<dbReference type="PANTHER" id="PTHR24221:SF203">
    <property type="entry name" value="ATP-BINDING_PERMEASE FUSION ABC TRANSPORTER-RELATED"/>
    <property type="match status" value="1"/>
</dbReference>
<dbReference type="Gene3D" id="3.40.50.300">
    <property type="entry name" value="P-loop containing nucleotide triphosphate hydrolases"/>
    <property type="match status" value="1"/>
</dbReference>
<reference evidence="10 11" key="1">
    <citation type="submission" date="2016-10" db="EMBL/GenBank/DDBJ databases">
        <authorList>
            <person name="de Groot N.N."/>
        </authorList>
    </citation>
    <scope>NUCLEOTIDE SEQUENCE [LARGE SCALE GENOMIC DNA]</scope>
    <source>
        <strain evidence="10 11">DSM 22012</strain>
    </source>
</reference>
<keyword evidence="5 7" id="KW-1133">Transmembrane helix</keyword>
<dbReference type="RefSeq" id="WP_327332593.1">
    <property type="nucleotide sequence ID" value="NZ_FNVQ01000001.1"/>
</dbReference>
<dbReference type="PROSITE" id="PS50893">
    <property type="entry name" value="ABC_TRANSPORTER_2"/>
    <property type="match status" value="1"/>
</dbReference>
<dbReference type="InterPro" id="IPR036640">
    <property type="entry name" value="ABC1_TM_sf"/>
</dbReference>
<dbReference type="PROSITE" id="PS50929">
    <property type="entry name" value="ABC_TM1F"/>
    <property type="match status" value="1"/>
</dbReference>
<evidence type="ECO:0000259" key="9">
    <source>
        <dbReference type="PROSITE" id="PS50929"/>
    </source>
</evidence>
<feature type="transmembrane region" description="Helical" evidence="7">
    <location>
        <begin position="272"/>
        <end position="291"/>
    </location>
</feature>
<keyword evidence="6 7" id="KW-0472">Membrane</keyword>
<evidence type="ECO:0000313" key="11">
    <source>
        <dbReference type="Proteomes" id="UP000236745"/>
    </source>
</evidence>
<dbReference type="FunFam" id="1.20.1560.10:FF:000070">
    <property type="entry name" value="Multidrug ABC transporter ATP-binding protein"/>
    <property type="match status" value="1"/>
</dbReference>
<accession>A0A1H5YLN5</accession>
<feature type="transmembrane region" description="Helical" evidence="7">
    <location>
        <begin position="164"/>
        <end position="180"/>
    </location>
</feature>
<keyword evidence="3" id="KW-0547">Nucleotide-binding</keyword>
<gene>
    <name evidence="10" type="ORF">SAMN05444390_1011793</name>
</gene>
<feature type="domain" description="ABC transporter" evidence="8">
    <location>
        <begin position="363"/>
        <end position="597"/>
    </location>
</feature>
<feature type="transmembrane region" description="Helical" evidence="7">
    <location>
        <begin position="186"/>
        <end position="201"/>
    </location>
</feature>
<dbReference type="InterPro" id="IPR039421">
    <property type="entry name" value="Type_1_exporter"/>
</dbReference>
<dbReference type="PROSITE" id="PS00211">
    <property type="entry name" value="ABC_TRANSPORTER_1"/>
    <property type="match status" value="1"/>
</dbReference>
<dbReference type="Pfam" id="PF00664">
    <property type="entry name" value="ABC_membrane"/>
    <property type="match status" value="1"/>
</dbReference>
<organism evidence="10 11">
    <name type="scientific">Marinobacterium lutimaris</name>
    <dbReference type="NCBI Taxonomy" id="568106"/>
    <lineage>
        <taxon>Bacteria</taxon>
        <taxon>Pseudomonadati</taxon>
        <taxon>Pseudomonadota</taxon>
        <taxon>Gammaproteobacteria</taxon>
        <taxon>Oceanospirillales</taxon>
        <taxon>Oceanospirillaceae</taxon>
        <taxon>Marinobacterium</taxon>
    </lineage>
</organism>
<evidence type="ECO:0000256" key="3">
    <source>
        <dbReference type="ARBA" id="ARBA00022741"/>
    </source>
</evidence>
<proteinExistence type="predicted"/>
<dbReference type="SUPFAM" id="SSF90123">
    <property type="entry name" value="ABC transporter transmembrane region"/>
    <property type="match status" value="1"/>
</dbReference>
<dbReference type="InterPro" id="IPR003593">
    <property type="entry name" value="AAA+_ATPase"/>
</dbReference>
<feature type="domain" description="ABC transmembrane type-1" evidence="9">
    <location>
        <begin position="42"/>
        <end position="329"/>
    </location>
</feature>
<dbReference type="InterPro" id="IPR003439">
    <property type="entry name" value="ABC_transporter-like_ATP-bd"/>
</dbReference>
<dbReference type="GO" id="GO:0140359">
    <property type="term" value="F:ABC-type transporter activity"/>
    <property type="evidence" value="ECO:0007669"/>
    <property type="project" value="InterPro"/>
</dbReference>